<dbReference type="PRINTS" id="PR00032">
    <property type="entry name" value="HTHARAC"/>
</dbReference>
<dbReference type="Pfam" id="PF12833">
    <property type="entry name" value="HTH_18"/>
    <property type="match status" value="1"/>
</dbReference>
<dbReference type="AlphaFoldDB" id="A0A402BCI9"/>
<reference evidence="6" key="1">
    <citation type="submission" date="2018-12" db="EMBL/GenBank/DDBJ databases">
        <title>Tengunoibacter tsumagoiensis gen. nov., sp. nov., Dictyobacter kobayashii sp. nov., D. alpinus sp. nov., and D. joshuensis sp. nov. and description of Dictyobacteraceae fam. nov. within the order Ktedonobacterales isolated from Tengu-no-mugimeshi.</title>
        <authorList>
            <person name="Wang C.M."/>
            <person name="Zheng Y."/>
            <person name="Sakai Y."/>
            <person name="Toyoda A."/>
            <person name="Minakuchi Y."/>
            <person name="Abe K."/>
            <person name="Yokota A."/>
            <person name="Yabe S."/>
        </authorList>
    </citation>
    <scope>NUCLEOTIDE SEQUENCE [LARGE SCALE GENOMIC DNA]</scope>
    <source>
        <strain evidence="6">Uno16</strain>
    </source>
</reference>
<dbReference type="Gene3D" id="1.10.10.60">
    <property type="entry name" value="Homeodomain-like"/>
    <property type="match status" value="2"/>
</dbReference>
<evidence type="ECO:0000313" key="6">
    <source>
        <dbReference type="Proteomes" id="UP000287171"/>
    </source>
</evidence>
<dbReference type="EMBL" id="BIFT01000001">
    <property type="protein sequence ID" value="GCE29059.1"/>
    <property type="molecule type" value="Genomic_DNA"/>
</dbReference>
<dbReference type="GO" id="GO:0003700">
    <property type="term" value="F:DNA-binding transcription factor activity"/>
    <property type="evidence" value="ECO:0007669"/>
    <property type="project" value="InterPro"/>
</dbReference>
<accession>A0A402BCI9</accession>
<evidence type="ECO:0000259" key="4">
    <source>
        <dbReference type="PROSITE" id="PS01124"/>
    </source>
</evidence>
<evidence type="ECO:0000256" key="3">
    <source>
        <dbReference type="ARBA" id="ARBA00023163"/>
    </source>
</evidence>
<evidence type="ECO:0000313" key="5">
    <source>
        <dbReference type="EMBL" id="GCE29059.1"/>
    </source>
</evidence>
<evidence type="ECO:0000256" key="2">
    <source>
        <dbReference type="ARBA" id="ARBA00023125"/>
    </source>
</evidence>
<feature type="domain" description="HTH araC/xylS-type" evidence="4">
    <location>
        <begin position="174"/>
        <end position="272"/>
    </location>
</feature>
<dbReference type="GO" id="GO:0043565">
    <property type="term" value="F:sequence-specific DNA binding"/>
    <property type="evidence" value="ECO:0007669"/>
    <property type="project" value="InterPro"/>
</dbReference>
<dbReference type="InterPro" id="IPR009057">
    <property type="entry name" value="Homeodomain-like_sf"/>
</dbReference>
<organism evidence="5 6">
    <name type="scientific">Dictyobacter alpinus</name>
    <dbReference type="NCBI Taxonomy" id="2014873"/>
    <lineage>
        <taxon>Bacteria</taxon>
        <taxon>Bacillati</taxon>
        <taxon>Chloroflexota</taxon>
        <taxon>Ktedonobacteria</taxon>
        <taxon>Ktedonobacterales</taxon>
        <taxon>Dictyobacteraceae</taxon>
        <taxon>Dictyobacter</taxon>
    </lineage>
</organism>
<keyword evidence="3" id="KW-0804">Transcription</keyword>
<dbReference type="InterPro" id="IPR037923">
    <property type="entry name" value="HTH-like"/>
</dbReference>
<dbReference type="PANTHER" id="PTHR46796:SF6">
    <property type="entry name" value="ARAC SUBFAMILY"/>
    <property type="match status" value="1"/>
</dbReference>
<dbReference type="SUPFAM" id="SSF46689">
    <property type="entry name" value="Homeodomain-like"/>
    <property type="match status" value="2"/>
</dbReference>
<dbReference type="InterPro" id="IPR018060">
    <property type="entry name" value="HTH_AraC"/>
</dbReference>
<dbReference type="SUPFAM" id="SSF51215">
    <property type="entry name" value="Regulatory protein AraC"/>
    <property type="match status" value="1"/>
</dbReference>
<dbReference type="SMART" id="SM00342">
    <property type="entry name" value="HTH_ARAC"/>
    <property type="match status" value="1"/>
</dbReference>
<name>A0A402BCI9_9CHLR</name>
<comment type="caution">
    <text evidence="5">The sequence shown here is derived from an EMBL/GenBank/DDBJ whole genome shotgun (WGS) entry which is preliminary data.</text>
</comment>
<protein>
    <recommendedName>
        <fullName evidence="4">HTH araC/xylS-type domain-containing protein</fullName>
    </recommendedName>
</protein>
<dbReference type="Proteomes" id="UP000287171">
    <property type="component" value="Unassembled WGS sequence"/>
</dbReference>
<keyword evidence="1" id="KW-0805">Transcription regulation</keyword>
<dbReference type="InterPro" id="IPR050204">
    <property type="entry name" value="AraC_XylS_family_regulators"/>
</dbReference>
<gene>
    <name evidence="5" type="ORF">KDA_45430</name>
</gene>
<dbReference type="PROSITE" id="PS01124">
    <property type="entry name" value="HTH_ARAC_FAMILY_2"/>
    <property type="match status" value="1"/>
</dbReference>
<evidence type="ECO:0000256" key="1">
    <source>
        <dbReference type="ARBA" id="ARBA00023015"/>
    </source>
</evidence>
<proteinExistence type="predicted"/>
<dbReference type="RefSeq" id="WP_161982317.1">
    <property type="nucleotide sequence ID" value="NZ_BIFT01000001.1"/>
</dbReference>
<keyword evidence="2" id="KW-0238">DNA-binding</keyword>
<dbReference type="PANTHER" id="PTHR46796">
    <property type="entry name" value="HTH-TYPE TRANSCRIPTIONAL ACTIVATOR RHAS-RELATED"/>
    <property type="match status" value="1"/>
</dbReference>
<keyword evidence="6" id="KW-1185">Reference proteome</keyword>
<sequence length="273" mass="31384">MVRTFHEPVDLDETPFPGGPDIYLVLITSGDVQIEERTLDGPWMTYVMHEGDWFLTPADGKPYVLRWKSLSPAPLTTLHLHINADLFFQIMQQTVDRDPAKIILQEQTGFQDPLLAHLGLSLTRELQQPASDSVGKLYAETAAQMLVTHLLRYYTTTNVSIREADRKLSSQQMKRLTDFMLAHLNQDLSLEILARQVGFSPYHFTRLFRQTTGESPHQFVLHQRLEAARRLLKETDTPLSHIALEVGFPHQSHFTQAFKRYTGTTPRTYRQRG</sequence>
<dbReference type="InterPro" id="IPR020449">
    <property type="entry name" value="Tscrpt_reg_AraC-type_HTH"/>
</dbReference>